<proteinExistence type="predicted"/>
<comment type="caution">
    <text evidence="1">The sequence shown here is derived from an EMBL/GenBank/DDBJ whole genome shotgun (WGS) entry which is preliminary data.</text>
</comment>
<keyword evidence="2" id="KW-1185">Reference proteome</keyword>
<gene>
    <name evidence="1" type="ORF">Pint_19745</name>
</gene>
<dbReference type="Proteomes" id="UP001163603">
    <property type="component" value="Chromosome 13"/>
</dbReference>
<dbReference type="EMBL" id="CM047748">
    <property type="protein sequence ID" value="KAJ0013932.1"/>
    <property type="molecule type" value="Genomic_DNA"/>
</dbReference>
<evidence type="ECO:0000313" key="2">
    <source>
        <dbReference type="Proteomes" id="UP001163603"/>
    </source>
</evidence>
<name>A0ACC0XB76_9ROSI</name>
<organism evidence="1 2">
    <name type="scientific">Pistacia integerrima</name>
    <dbReference type="NCBI Taxonomy" id="434235"/>
    <lineage>
        <taxon>Eukaryota</taxon>
        <taxon>Viridiplantae</taxon>
        <taxon>Streptophyta</taxon>
        <taxon>Embryophyta</taxon>
        <taxon>Tracheophyta</taxon>
        <taxon>Spermatophyta</taxon>
        <taxon>Magnoliopsida</taxon>
        <taxon>eudicotyledons</taxon>
        <taxon>Gunneridae</taxon>
        <taxon>Pentapetalae</taxon>
        <taxon>rosids</taxon>
        <taxon>malvids</taxon>
        <taxon>Sapindales</taxon>
        <taxon>Anacardiaceae</taxon>
        <taxon>Pistacia</taxon>
    </lineage>
</organism>
<accession>A0ACC0XB76</accession>
<sequence>MMNESNNFNIKYCTDCKTTKTPLWRGGPAGPKSLCNACGIRHRKKKRVIESLNRRPEKRKDKTSHNSTNTNSPTATTTTASASAKSAFAKVDNDDSNKELSESFKMRLMVLGKEMMFQRSLSSAITICGGEEEAKMPKKKEVERGRTSSFLFDGFVLWVCLCLIS</sequence>
<evidence type="ECO:0000313" key="1">
    <source>
        <dbReference type="EMBL" id="KAJ0013932.1"/>
    </source>
</evidence>
<protein>
    <submittedName>
        <fullName evidence="1">Uncharacterized protein</fullName>
    </submittedName>
</protein>
<reference evidence="2" key="1">
    <citation type="journal article" date="2023" name="G3 (Bethesda)">
        <title>Genome assembly and association tests identify interacting loci associated with vigor, precocity, and sex in interspecific pistachio rootstocks.</title>
        <authorList>
            <person name="Palmer W."/>
            <person name="Jacygrad E."/>
            <person name="Sagayaradj S."/>
            <person name="Cavanaugh K."/>
            <person name="Han R."/>
            <person name="Bertier L."/>
            <person name="Beede B."/>
            <person name="Kafkas S."/>
            <person name="Golino D."/>
            <person name="Preece J."/>
            <person name="Michelmore R."/>
        </authorList>
    </citation>
    <scope>NUCLEOTIDE SEQUENCE [LARGE SCALE GENOMIC DNA]</scope>
</reference>